<dbReference type="OrthoDB" id="7867809at2"/>
<dbReference type="Gene3D" id="1.20.120.160">
    <property type="entry name" value="HPT domain"/>
    <property type="match status" value="1"/>
</dbReference>
<dbReference type="AlphaFoldDB" id="A0A2T4K0V2"/>
<keyword evidence="2" id="KW-0597">Phosphoprotein</keyword>
<comment type="caution">
    <text evidence="4">The sequence shown here is derived from an EMBL/GenBank/DDBJ whole genome shotgun (WGS) entry which is preliminary data.</text>
</comment>
<feature type="domain" description="HPt" evidence="3">
    <location>
        <begin position="8"/>
        <end position="104"/>
    </location>
</feature>
<dbReference type="GO" id="GO:0000160">
    <property type="term" value="P:phosphorelay signal transduction system"/>
    <property type="evidence" value="ECO:0007669"/>
    <property type="project" value="UniProtKB-KW"/>
</dbReference>
<keyword evidence="1" id="KW-0902">Two-component regulatory system</keyword>
<evidence type="ECO:0000313" key="4">
    <source>
        <dbReference type="EMBL" id="PTE23780.1"/>
    </source>
</evidence>
<organism evidence="4 5">
    <name type="scientific">Cereibacter changlensis JA139</name>
    <dbReference type="NCBI Taxonomy" id="1188249"/>
    <lineage>
        <taxon>Bacteria</taxon>
        <taxon>Pseudomonadati</taxon>
        <taxon>Pseudomonadota</taxon>
        <taxon>Alphaproteobacteria</taxon>
        <taxon>Rhodobacterales</taxon>
        <taxon>Paracoccaceae</taxon>
        <taxon>Cereibacter</taxon>
    </lineage>
</organism>
<gene>
    <name evidence="4" type="ORF">C5F48_00565</name>
</gene>
<dbReference type="CDD" id="cd00088">
    <property type="entry name" value="HPT"/>
    <property type="match status" value="1"/>
</dbReference>
<name>A0A2T4K0V2_9RHOB</name>
<dbReference type="PROSITE" id="PS50894">
    <property type="entry name" value="HPT"/>
    <property type="match status" value="1"/>
</dbReference>
<dbReference type="SUPFAM" id="SSF47226">
    <property type="entry name" value="Histidine-containing phosphotransfer domain, HPT domain"/>
    <property type="match status" value="1"/>
</dbReference>
<dbReference type="InterPro" id="IPR008207">
    <property type="entry name" value="Sig_transdc_His_kin_Hpt_dom"/>
</dbReference>
<dbReference type="InterPro" id="IPR036641">
    <property type="entry name" value="HPT_dom_sf"/>
</dbReference>
<evidence type="ECO:0000259" key="3">
    <source>
        <dbReference type="PROSITE" id="PS50894"/>
    </source>
</evidence>
<dbReference type="GO" id="GO:0004672">
    <property type="term" value="F:protein kinase activity"/>
    <property type="evidence" value="ECO:0007669"/>
    <property type="project" value="UniProtKB-ARBA"/>
</dbReference>
<dbReference type="RefSeq" id="WP_107661960.1">
    <property type="nucleotide sequence ID" value="NZ_PZKG01000001.1"/>
</dbReference>
<proteinExistence type="predicted"/>
<accession>A0A2T4K0V2</accession>
<feature type="modified residue" description="Phosphohistidine" evidence="2">
    <location>
        <position position="51"/>
    </location>
</feature>
<sequence>MIEWARVEELRSEVGPENFPEVVALFLEETDAAMAALNPDAGPAKVRQALHFLKGAALNLGLRGVVALCRQEERCATCGSPIPFDFVALTDTYLRSRAELLAGLPDEIPGQIRNSASASSPVISR</sequence>
<evidence type="ECO:0000256" key="2">
    <source>
        <dbReference type="PROSITE-ProRule" id="PRU00110"/>
    </source>
</evidence>
<dbReference type="Proteomes" id="UP000241010">
    <property type="component" value="Unassembled WGS sequence"/>
</dbReference>
<evidence type="ECO:0000256" key="1">
    <source>
        <dbReference type="ARBA" id="ARBA00023012"/>
    </source>
</evidence>
<evidence type="ECO:0000313" key="5">
    <source>
        <dbReference type="Proteomes" id="UP000241010"/>
    </source>
</evidence>
<protein>
    <recommendedName>
        <fullName evidence="3">HPt domain-containing protein</fullName>
    </recommendedName>
</protein>
<keyword evidence="5" id="KW-1185">Reference proteome</keyword>
<dbReference type="EMBL" id="PZKG01000001">
    <property type="protein sequence ID" value="PTE23780.1"/>
    <property type="molecule type" value="Genomic_DNA"/>
</dbReference>
<dbReference type="Pfam" id="PF01627">
    <property type="entry name" value="Hpt"/>
    <property type="match status" value="1"/>
</dbReference>
<reference evidence="4 5" key="1">
    <citation type="submission" date="2018-03" db="EMBL/GenBank/DDBJ databases">
        <title>Cereibacter changlensis.</title>
        <authorList>
            <person name="Meyer T.E."/>
            <person name="Miller S."/>
            <person name="Lodha T."/>
            <person name="Gandham S."/>
            <person name="Chintalapati S."/>
            <person name="Chintalapati V.R."/>
        </authorList>
    </citation>
    <scope>NUCLEOTIDE SEQUENCE [LARGE SCALE GENOMIC DNA]</scope>
    <source>
        <strain evidence="4 5">JA139</strain>
    </source>
</reference>